<evidence type="ECO:0000256" key="1">
    <source>
        <dbReference type="ARBA" id="ARBA00022884"/>
    </source>
</evidence>
<protein>
    <recommendedName>
        <fullName evidence="4">Helicase C-terminal domain-containing protein</fullName>
    </recommendedName>
</protein>
<keyword evidence="2" id="KW-0175">Coiled coil</keyword>
<dbReference type="EMBL" id="CM010719">
    <property type="protein sequence ID" value="RZC60912.1"/>
    <property type="molecule type" value="Genomic_DNA"/>
</dbReference>
<dbReference type="CDD" id="cd18787">
    <property type="entry name" value="SF2_C_DEAD"/>
    <property type="match status" value="1"/>
</dbReference>
<feature type="compositionally biased region" description="Polar residues" evidence="3">
    <location>
        <begin position="415"/>
        <end position="426"/>
    </location>
</feature>
<accession>A0A4Y7JLM1</accession>
<proteinExistence type="predicted"/>
<dbReference type="InterPro" id="IPR027417">
    <property type="entry name" value="P-loop_NTPase"/>
</dbReference>
<evidence type="ECO:0000313" key="5">
    <source>
        <dbReference type="EMBL" id="RZC60912.1"/>
    </source>
</evidence>
<feature type="region of interest" description="Disordered" evidence="3">
    <location>
        <begin position="321"/>
        <end position="366"/>
    </location>
</feature>
<feature type="region of interest" description="Disordered" evidence="3">
    <location>
        <begin position="414"/>
        <end position="437"/>
    </location>
</feature>
<dbReference type="SUPFAM" id="SSF52540">
    <property type="entry name" value="P-loop containing nucleoside triphosphate hydrolases"/>
    <property type="match status" value="1"/>
</dbReference>
<evidence type="ECO:0000259" key="4">
    <source>
        <dbReference type="PROSITE" id="PS51194"/>
    </source>
</evidence>
<name>A0A4Y7JLM1_PAPSO</name>
<dbReference type="GO" id="GO:0003723">
    <property type="term" value="F:RNA binding"/>
    <property type="evidence" value="ECO:0007669"/>
    <property type="project" value="UniProtKB-KW"/>
</dbReference>
<dbReference type="Pfam" id="PF00271">
    <property type="entry name" value="Helicase_C"/>
    <property type="match status" value="1"/>
</dbReference>
<feature type="coiled-coil region" evidence="2">
    <location>
        <begin position="194"/>
        <end position="221"/>
    </location>
</feature>
<evidence type="ECO:0000256" key="3">
    <source>
        <dbReference type="SAM" id="MobiDB-lite"/>
    </source>
</evidence>
<dbReference type="PROSITE" id="PS51194">
    <property type="entry name" value="HELICASE_CTER"/>
    <property type="match status" value="1"/>
</dbReference>
<dbReference type="STRING" id="3469.A0A4Y7JLM1"/>
<evidence type="ECO:0000256" key="2">
    <source>
        <dbReference type="SAM" id="Coils"/>
    </source>
</evidence>
<evidence type="ECO:0000313" key="6">
    <source>
        <dbReference type="Proteomes" id="UP000316621"/>
    </source>
</evidence>
<keyword evidence="6" id="KW-1185">Reference proteome</keyword>
<dbReference type="AlphaFoldDB" id="A0A4Y7JLM1"/>
<organism evidence="5 6">
    <name type="scientific">Papaver somniferum</name>
    <name type="common">Opium poppy</name>
    <dbReference type="NCBI Taxonomy" id="3469"/>
    <lineage>
        <taxon>Eukaryota</taxon>
        <taxon>Viridiplantae</taxon>
        <taxon>Streptophyta</taxon>
        <taxon>Embryophyta</taxon>
        <taxon>Tracheophyta</taxon>
        <taxon>Spermatophyta</taxon>
        <taxon>Magnoliopsida</taxon>
        <taxon>Ranunculales</taxon>
        <taxon>Papaveraceae</taxon>
        <taxon>Papaveroideae</taxon>
        <taxon>Papaver</taxon>
    </lineage>
</organism>
<dbReference type="SMART" id="SM00490">
    <property type="entry name" value="HELICc"/>
    <property type="match status" value="1"/>
</dbReference>
<reference evidence="5 6" key="1">
    <citation type="journal article" date="2018" name="Science">
        <title>The opium poppy genome and morphinan production.</title>
        <authorList>
            <person name="Guo L."/>
            <person name="Winzer T."/>
            <person name="Yang X."/>
            <person name="Li Y."/>
            <person name="Ning Z."/>
            <person name="He Z."/>
            <person name="Teodor R."/>
            <person name="Lu Y."/>
            <person name="Bowser T.A."/>
            <person name="Graham I.A."/>
            <person name="Ye K."/>
        </authorList>
    </citation>
    <scope>NUCLEOTIDE SEQUENCE [LARGE SCALE GENOMIC DNA]</scope>
    <source>
        <strain evidence="6">cv. HN1</strain>
        <tissue evidence="5">Leaves</tissue>
    </source>
</reference>
<feature type="domain" description="Helicase C-terminal" evidence="4">
    <location>
        <begin position="78"/>
        <end position="226"/>
    </location>
</feature>
<dbReference type="InterPro" id="IPR001650">
    <property type="entry name" value="Helicase_C-like"/>
</dbReference>
<dbReference type="Proteomes" id="UP000316621">
    <property type="component" value="Chromosome 5"/>
</dbReference>
<sequence>MQSRGFNEDIVTILAEPPSSCQRIILARASMSPEIWQLTKNHLRCPIAVDLVGDSTRMVAASVKCFSVKADTGQEAAVIADLIRQYAEGDKKNIVFTNTTREADSLVRFIRLKNCRALYEGGNERELTLFDFRGGAFSILVATDFAASGLDVPRVDLVIHYQVPVTSENFVLRTNRAGRTNQATCAEDMGTAILVYLEEQIEKVKEIKDALELKITELQLGSFSGDGPWGGGGSDPWGDEDDSWGGGKNPIMPSFDSRGKKPMMPSLGSFSGADGPWGGGVCGSDPWGDEDDSWGGGENPIMPSFDSRGKKPMMPLLGSFSRADGPWGGGGGSDPWGDEDDSWGRGPWGGGGGGSDPWGDEDDSWGGDGAVVVVVVQIIWDDWATTSISGSGGDLTGLEPDRWSARVNSFGPGSGASTVVGSQSGRNMGFMDRPLTRGTGAEWERPVEEVFKVEWARPVEEVFRVGGYEEEDFLEADMDNMDRSMGGGRSYRRL</sequence>
<feature type="compositionally biased region" description="Gly residues" evidence="3">
    <location>
        <begin position="346"/>
        <end position="356"/>
    </location>
</feature>
<dbReference type="Gramene" id="RZC60912">
    <property type="protein sequence ID" value="RZC60912"/>
    <property type="gene ID" value="C5167_022656"/>
</dbReference>
<dbReference type="Gene3D" id="3.40.50.300">
    <property type="entry name" value="P-loop containing nucleotide triphosphate hydrolases"/>
    <property type="match status" value="1"/>
</dbReference>
<gene>
    <name evidence="5" type="ORF">C5167_022656</name>
</gene>
<keyword evidence="1" id="KW-0694">RNA-binding</keyword>
<dbReference type="PANTHER" id="PTHR47958">
    <property type="entry name" value="ATP-DEPENDENT RNA HELICASE DBP3"/>
    <property type="match status" value="1"/>
</dbReference>